<dbReference type="OrthoDB" id="10035131at2759"/>
<comment type="subcellular location">
    <subcellularLocation>
        <location evidence="1">Cell membrane</location>
        <topology evidence="1">Multi-pass membrane protein</topology>
    </subcellularLocation>
</comment>
<evidence type="ECO:0000259" key="9">
    <source>
        <dbReference type="Pfam" id="PF00324"/>
    </source>
</evidence>
<evidence type="ECO:0000256" key="5">
    <source>
        <dbReference type="ARBA" id="ARBA00022970"/>
    </source>
</evidence>
<keyword evidence="2" id="KW-0813">Transport</keyword>
<gene>
    <name evidence="10" type="ORF">GPM918_LOCUS12911</name>
    <name evidence="11" type="ORF">SRO942_LOCUS12911</name>
</gene>
<dbReference type="PIRSF" id="PIRSF006060">
    <property type="entry name" value="AA_transporter"/>
    <property type="match status" value="1"/>
</dbReference>
<organism evidence="10 12">
    <name type="scientific">Didymodactylos carnosus</name>
    <dbReference type="NCBI Taxonomy" id="1234261"/>
    <lineage>
        <taxon>Eukaryota</taxon>
        <taxon>Metazoa</taxon>
        <taxon>Spiralia</taxon>
        <taxon>Gnathifera</taxon>
        <taxon>Rotifera</taxon>
        <taxon>Eurotatoria</taxon>
        <taxon>Bdelloidea</taxon>
        <taxon>Philodinida</taxon>
        <taxon>Philodinidae</taxon>
        <taxon>Didymodactylos</taxon>
    </lineage>
</organism>
<dbReference type="GO" id="GO:0005886">
    <property type="term" value="C:plasma membrane"/>
    <property type="evidence" value="ECO:0007669"/>
    <property type="project" value="UniProtKB-SubCell"/>
</dbReference>
<sequence length="565" mass="61888">MEDIPQFAFEPTTPEKKETFFQRIISSFKPLPANDAETLQKPTDVAPTTAADDESGLKRTLKGRHLQMIAIGGSIGTGLFVGSGSSFTSGGPASVLIGFLIVGVMLYTVVHALGELTVMYPVQGSFNIYSTRFLDPAWGFAMGWNYALNWLIVLPLELSAAAIVVGYWKNSVPIGVWITIFFVLIIIINLFGVRGYAEAEFLFSSIKVVAVIGFIILAIVIDVGGTPAHKYFGVKTWHDPGAFRHGFHGLCTVFVNAAFSFSGTELVGLAAAETANPRKTLPRATKQVFWRIAMFYIISLLLIGFIVPYNDDRLLTAGKTASDSPFVIAIDLGGVKVLPSIFNVVILISVLSVGNSSTYGSSRTIAALAGVGQAPAICGYIDRKGRPMVSLLIAILFGFIAYINLANSGPTVLYWLLALSGLSSFFTWGSICACHIRFRQGWKYHGHTLDEIPFRAGAGVIGSWIGLILNILCLIAQFYVAIWPVGDNTKPSASAFFQAYLAAPVVILFYVVYKIIYWKTSSIVTNKKMDVISGRRQIDLDEIEKEKKEGIRHQGFFRRVYEFWC</sequence>
<dbReference type="InterPro" id="IPR004841">
    <property type="entry name" value="AA-permease/SLC12A_dom"/>
</dbReference>
<evidence type="ECO:0000256" key="1">
    <source>
        <dbReference type="ARBA" id="ARBA00004651"/>
    </source>
</evidence>
<keyword evidence="3" id="KW-1003">Cell membrane</keyword>
<evidence type="ECO:0000256" key="7">
    <source>
        <dbReference type="ARBA" id="ARBA00023136"/>
    </source>
</evidence>
<name>A0A814FKE5_9BILA</name>
<dbReference type="Pfam" id="PF00324">
    <property type="entry name" value="AA_permease"/>
    <property type="match status" value="1"/>
</dbReference>
<keyword evidence="5" id="KW-0029">Amino-acid transport</keyword>
<feature type="transmembrane region" description="Helical" evidence="8">
    <location>
        <begin position="205"/>
        <end position="225"/>
    </location>
</feature>
<feature type="transmembrane region" description="Helical" evidence="8">
    <location>
        <begin position="174"/>
        <end position="193"/>
    </location>
</feature>
<dbReference type="Proteomes" id="UP000681722">
    <property type="component" value="Unassembled WGS sequence"/>
</dbReference>
<dbReference type="AlphaFoldDB" id="A0A814FKE5"/>
<reference evidence="10" key="1">
    <citation type="submission" date="2021-02" db="EMBL/GenBank/DDBJ databases">
        <authorList>
            <person name="Nowell W R."/>
        </authorList>
    </citation>
    <scope>NUCLEOTIDE SEQUENCE</scope>
</reference>
<dbReference type="GO" id="GO:0015171">
    <property type="term" value="F:amino acid transmembrane transporter activity"/>
    <property type="evidence" value="ECO:0007669"/>
    <property type="project" value="TreeGrafter"/>
</dbReference>
<protein>
    <recommendedName>
        <fullName evidence="9">Amino acid permease/ SLC12A domain-containing protein</fullName>
    </recommendedName>
</protein>
<feature type="transmembrane region" description="Helical" evidence="8">
    <location>
        <begin position="68"/>
        <end position="87"/>
    </location>
</feature>
<dbReference type="EMBL" id="CAJOBC010002887">
    <property type="protein sequence ID" value="CAF3756523.1"/>
    <property type="molecule type" value="Genomic_DNA"/>
</dbReference>
<evidence type="ECO:0000313" key="10">
    <source>
        <dbReference type="EMBL" id="CAF0984196.1"/>
    </source>
</evidence>
<dbReference type="InterPro" id="IPR050524">
    <property type="entry name" value="APC_YAT"/>
</dbReference>
<feature type="transmembrane region" description="Helical" evidence="8">
    <location>
        <begin position="389"/>
        <end position="406"/>
    </location>
</feature>
<feature type="domain" description="Amino acid permease/ SLC12A" evidence="9">
    <location>
        <begin position="65"/>
        <end position="517"/>
    </location>
</feature>
<evidence type="ECO:0000313" key="11">
    <source>
        <dbReference type="EMBL" id="CAF3756523.1"/>
    </source>
</evidence>
<feature type="transmembrane region" description="Helical" evidence="8">
    <location>
        <begin position="457"/>
        <end position="483"/>
    </location>
</feature>
<dbReference type="Proteomes" id="UP000663829">
    <property type="component" value="Unassembled WGS sequence"/>
</dbReference>
<dbReference type="InterPro" id="IPR004840">
    <property type="entry name" value="Amino_acid_permease_CS"/>
</dbReference>
<feature type="transmembrane region" description="Helical" evidence="8">
    <location>
        <begin position="495"/>
        <end position="513"/>
    </location>
</feature>
<dbReference type="Gene3D" id="1.20.1740.10">
    <property type="entry name" value="Amino acid/polyamine transporter I"/>
    <property type="match status" value="1"/>
</dbReference>
<keyword evidence="7 8" id="KW-0472">Membrane</keyword>
<comment type="caution">
    <text evidence="10">The sequence shown here is derived from an EMBL/GenBank/DDBJ whole genome shotgun (WGS) entry which is preliminary data.</text>
</comment>
<feature type="transmembrane region" description="Helical" evidence="8">
    <location>
        <begin position="288"/>
        <end position="307"/>
    </location>
</feature>
<feature type="transmembrane region" description="Helical" evidence="8">
    <location>
        <begin position="147"/>
        <end position="168"/>
    </location>
</feature>
<evidence type="ECO:0000313" key="12">
    <source>
        <dbReference type="Proteomes" id="UP000663829"/>
    </source>
</evidence>
<evidence type="ECO:0000256" key="4">
    <source>
        <dbReference type="ARBA" id="ARBA00022692"/>
    </source>
</evidence>
<keyword evidence="6 8" id="KW-1133">Transmembrane helix</keyword>
<feature type="transmembrane region" description="Helical" evidence="8">
    <location>
        <begin position="245"/>
        <end position="267"/>
    </location>
</feature>
<accession>A0A814FKE5</accession>
<proteinExistence type="predicted"/>
<feature type="transmembrane region" description="Helical" evidence="8">
    <location>
        <begin position="93"/>
        <end position="113"/>
    </location>
</feature>
<keyword evidence="12" id="KW-1185">Reference proteome</keyword>
<feature type="transmembrane region" description="Helical" evidence="8">
    <location>
        <begin position="327"/>
        <end position="353"/>
    </location>
</feature>
<dbReference type="InterPro" id="IPR004762">
    <property type="entry name" value="Amino_acid_permease_fungi"/>
</dbReference>
<keyword evidence="4 8" id="KW-0812">Transmembrane</keyword>
<evidence type="ECO:0000256" key="8">
    <source>
        <dbReference type="SAM" id="Phobius"/>
    </source>
</evidence>
<dbReference type="FunFam" id="1.20.1740.10:FF:000017">
    <property type="entry name" value="Amino acid permease"/>
    <property type="match status" value="1"/>
</dbReference>
<evidence type="ECO:0000256" key="2">
    <source>
        <dbReference type="ARBA" id="ARBA00022448"/>
    </source>
</evidence>
<dbReference type="PANTHER" id="PTHR43341:SF1">
    <property type="entry name" value="GENERAL AMINO-ACID PERMEASE GAP1"/>
    <property type="match status" value="1"/>
</dbReference>
<dbReference type="PANTHER" id="PTHR43341">
    <property type="entry name" value="AMINO ACID PERMEASE"/>
    <property type="match status" value="1"/>
</dbReference>
<dbReference type="NCBIfam" id="TIGR00913">
    <property type="entry name" value="2A0310"/>
    <property type="match status" value="1"/>
</dbReference>
<feature type="transmembrane region" description="Helical" evidence="8">
    <location>
        <begin position="412"/>
        <end position="436"/>
    </location>
</feature>
<evidence type="ECO:0000256" key="3">
    <source>
        <dbReference type="ARBA" id="ARBA00022475"/>
    </source>
</evidence>
<evidence type="ECO:0000256" key="6">
    <source>
        <dbReference type="ARBA" id="ARBA00022989"/>
    </source>
</evidence>
<dbReference type="EMBL" id="CAJNOQ010002887">
    <property type="protein sequence ID" value="CAF0984196.1"/>
    <property type="molecule type" value="Genomic_DNA"/>
</dbReference>
<dbReference type="PROSITE" id="PS00218">
    <property type="entry name" value="AMINO_ACID_PERMEASE_1"/>
    <property type="match status" value="1"/>
</dbReference>